<dbReference type="AlphaFoldDB" id="A0A2H3JT22"/>
<accession>A0A2H3JT22</accession>
<dbReference type="PANTHER" id="PTHR33875">
    <property type="entry name" value="OS09G0542200 PROTEIN"/>
    <property type="match status" value="1"/>
</dbReference>
<evidence type="ECO:0000313" key="1">
    <source>
        <dbReference type="EMBL" id="PCH40968.1"/>
    </source>
</evidence>
<reference evidence="1 2" key="1">
    <citation type="journal article" date="2012" name="Science">
        <title>The Paleozoic origin of enzymatic lignin decomposition reconstructed from 31 fungal genomes.</title>
        <authorList>
            <person name="Floudas D."/>
            <person name="Binder M."/>
            <person name="Riley R."/>
            <person name="Barry K."/>
            <person name="Blanchette R.A."/>
            <person name="Henrissat B."/>
            <person name="Martinez A.T."/>
            <person name="Otillar R."/>
            <person name="Spatafora J.W."/>
            <person name="Yadav J.S."/>
            <person name="Aerts A."/>
            <person name="Benoit I."/>
            <person name="Boyd A."/>
            <person name="Carlson A."/>
            <person name="Copeland A."/>
            <person name="Coutinho P.M."/>
            <person name="de Vries R.P."/>
            <person name="Ferreira P."/>
            <person name="Findley K."/>
            <person name="Foster B."/>
            <person name="Gaskell J."/>
            <person name="Glotzer D."/>
            <person name="Gorecki P."/>
            <person name="Heitman J."/>
            <person name="Hesse C."/>
            <person name="Hori C."/>
            <person name="Igarashi K."/>
            <person name="Jurgens J.A."/>
            <person name="Kallen N."/>
            <person name="Kersten P."/>
            <person name="Kohler A."/>
            <person name="Kuees U."/>
            <person name="Kumar T.K.A."/>
            <person name="Kuo A."/>
            <person name="LaButti K."/>
            <person name="Larrondo L.F."/>
            <person name="Lindquist E."/>
            <person name="Ling A."/>
            <person name="Lombard V."/>
            <person name="Lucas S."/>
            <person name="Lundell T."/>
            <person name="Martin R."/>
            <person name="McLaughlin D.J."/>
            <person name="Morgenstern I."/>
            <person name="Morin E."/>
            <person name="Murat C."/>
            <person name="Nagy L.G."/>
            <person name="Nolan M."/>
            <person name="Ohm R.A."/>
            <person name="Patyshakuliyeva A."/>
            <person name="Rokas A."/>
            <person name="Ruiz-Duenas F.J."/>
            <person name="Sabat G."/>
            <person name="Salamov A."/>
            <person name="Samejima M."/>
            <person name="Schmutz J."/>
            <person name="Slot J.C."/>
            <person name="St John F."/>
            <person name="Stenlid J."/>
            <person name="Sun H."/>
            <person name="Sun S."/>
            <person name="Syed K."/>
            <person name="Tsang A."/>
            <person name="Wiebenga A."/>
            <person name="Young D."/>
            <person name="Pisabarro A."/>
            <person name="Eastwood D.C."/>
            <person name="Martin F."/>
            <person name="Cullen D."/>
            <person name="Grigoriev I.V."/>
            <person name="Hibbett D.S."/>
        </authorList>
    </citation>
    <scope>NUCLEOTIDE SEQUENCE [LARGE SCALE GENOMIC DNA]</scope>
    <source>
        <strain evidence="1 2">MD-104</strain>
    </source>
</reference>
<sequence length="216" mass="23521">MALQPSLCPLIIAGSPRPPHTLVIFHTSPSFDYVCLYSAKIAFVIDSVLVPLLSAGGPYNGKVKVILLPQAQPWHLFKQQGEYFNIPTSTQTPLQIRANLKALAAETIGVGPADEFAELLTLRSSPNGALTSQTTSIKFARQNGIHVSPTVLLGGLAQNDISSSWGEEWTEYLSKKVTVRTHRQSYCTRCVAVRSQPKSPYCTDACHANSVSVLER</sequence>
<name>A0A2H3JT22_WOLCO</name>
<dbReference type="OrthoDB" id="37297at2759"/>
<dbReference type="PANTHER" id="PTHR33875:SF2">
    <property type="entry name" value="ACR183CP"/>
    <property type="match status" value="1"/>
</dbReference>
<evidence type="ECO:0008006" key="3">
    <source>
        <dbReference type="Google" id="ProtNLM"/>
    </source>
</evidence>
<dbReference type="Gene3D" id="3.40.30.10">
    <property type="entry name" value="Glutaredoxin"/>
    <property type="match status" value="2"/>
</dbReference>
<evidence type="ECO:0000313" key="2">
    <source>
        <dbReference type="Proteomes" id="UP000218811"/>
    </source>
</evidence>
<dbReference type="STRING" id="742152.A0A2H3JT22"/>
<dbReference type="Proteomes" id="UP000218811">
    <property type="component" value="Unassembled WGS sequence"/>
</dbReference>
<organism evidence="1 2">
    <name type="scientific">Wolfiporia cocos (strain MD-104)</name>
    <name type="common">Brown rot fungus</name>
    <dbReference type="NCBI Taxonomy" id="742152"/>
    <lineage>
        <taxon>Eukaryota</taxon>
        <taxon>Fungi</taxon>
        <taxon>Dikarya</taxon>
        <taxon>Basidiomycota</taxon>
        <taxon>Agaricomycotina</taxon>
        <taxon>Agaricomycetes</taxon>
        <taxon>Polyporales</taxon>
        <taxon>Phaeolaceae</taxon>
        <taxon>Wolfiporia</taxon>
    </lineage>
</organism>
<proteinExistence type="predicted"/>
<keyword evidence="2" id="KW-1185">Reference proteome</keyword>
<dbReference type="EMBL" id="KB468113">
    <property type="protein sequence ID" value="PCH40968.1"/>
    <property type="molecule type" value="Genomic_DNA"/>
</dbReference>
<protein>
    <recommendedName>
        <fullName evidence="3">Thioredoxin-like fold domain-containing protein</fullName>
    </recommendedName>
</protein>
<gene>
    <name evidence="1" type="ORF">WOLCODRAFT_143320</name>
</gene>